<accession>A0A4U5JMU2</accession>
<gene>
    <name evidence="2" type="ORF">FCE95_15895</name>
</gene>
<proteinExistence type="predicted"/>
<dbReference type="EMBL" id="SZUA01000003">
    <property type="protein sequence ID" value="TKR29608.1"/>
    <property type="molecule type" value="Genomic_DNA"/>
</dbReference>
<evidence type="ECO:0000256" key="1">
    <source>
        <dbReference type="SAM" id="MobiDB-lite"/>
    </source>
</evidence>
<dbReference type="AlphaFoldDB" id="A0A4U5JMU2"/>
<dbReference type="RefSeq" id="WP_137268011.1">
    <property type="nucleotide sequence ID" value="NZ_SZUA01000003.1"/>
</dbReference>
<name>A0A4U5JMU2_9GAMM</name>
<feature type="region of interest" description="Disordered" evidence="1">
    <location>
        <begin position="537"/>
        <end position="569"/>
    </location>
</feature>
<feature type="compositionally biased region" description="Polar residues" evidence="1">
    <location>
        <begin position="552"/>
        <end position="568"/>
    </location>
</feature>
<dbReference type="Proteomes" id="UP000308707">
    <property type="component" value="Unassembled WGS sequence"/>
</dbReference>
<sequence length="1038" mass="116282">MEPLFRLVLTRPAIAQDPKNPSIRLSQNTPYQIALLRLAGSGNRQGLKDLARKFIETEDFLGNPSDTPLAEQLAAFSEALDGLENEDEVNPDDVSRAIKDHFGTEPASLVKKDAFASALSRLRDSITAIKQLPEEHFRPVETLTGQLRTLEVVMKAAEDETFPETPAALRRYRRRSVELPSKERLLSILRLSQEQRDKARKAREDAQGAHRKSVDALIARHRSLTAALQELAKFGGEDFESTQPQPAKQRDPIKGLEIEAMLRSRAGFSEKLSDLQLRHWERVLNNPRENGEPRTLTPLSEDTGGDKLRSLALAGSPAITAAQFRKEGLRLTETAAGKLSQSTQKVLKEQALAPERMGMERIVADLTKAREATQSELVNTLGPVVERRFKRVGGTLVAMKTTRASMMGSVLSGIGALPGFFPFGESVPGTRGEVKPAGVADLLMVRQQLIGYEGADVAHIENVLKGERKEREHTTKKQTEEITFLETEVSTSQERELETTDRFEMTRESSETIKEDASLKAGLTVSGKYGPTVEFTASAEGSLSRSKEEATKSASSFSQDVTQRSSNKISERVLKRTTLRITNEVAEKNSHILDNTGGTGHISGVYQWVNKVYQAQMFNYGLRTMFDFMVPEPAAYLIKAMQSAHESAVELEKPEEFTLTPEQITETNYGDWVNAYSATDVSPPPEMYRTVAADFKANDEEPPTMMNHSGQIAIEDGYEAIKAYLGTLVFYWEQNWALFAVVGDNFRQISMDDDMTYPTMQTLTLSNETGSVPFAMITNRVANVGLTIEVKCQRTELAMRKWRADTHAKLLSAYRARLSEYEEKLANIEVQAGVAIKGANPALNLERMKDELKKDCISILTDQHYDLFDAIESAPSTGMPQIDVSEAAKEGAYVRFFEQAFEWEHLTWITYPYFWGRKSEWEDRIAFDDPDPLFTQFLKAGYARVSVPARPGFEGAIDHFMTYGELWEGGPLPTISSPLYLPIADEIAERLDRPGDEIPQGEPWTVRIPTNLVHLRPDDRLPKWEQNEEGEWVEVETL</sequence>
<comment type="caution">
    <text evidence="2">The sequence shown here is derived from an EMBL/GenBank/DDBJ whole genome shotgun (WGS) entry which is preliminary data.</text>
</comment>
<reference evidence="2 3" key="1">
    <citation type="submission" date="2019-04" db="EMBL/GenBank/DDBJ databases">
        <title>Reference strain of H23.</title>
        <authorList>
            <person name="Luo X."/>
        </authorList>
    </citation>
    <scope>NUCLEOTIDE SEQUENCE [LARGE SCALE GENOMIC DNA]</scope>
    <source>
        <strain evidence="2 3">H23</strain>
    </source>
</reference>
<evidence type="ECO:0000313" key="3">
    <source>
        <dbReference type="Proteomes" id="UP000308707"/>
    </source>
</evidence>
<keyword evidence="3" id="KW-1185">Reference proteome</keyword>
<feature type="region of interest" description="Disordered" evidence="1">
    <location>
        <begin position="489"/>
        <end position="515"/>
    </location>
</feature>
<evidence type="ECO:0000313" key="2">
    <source>
        <dbReference type="EMBL" id="TKR29608.1"/>
    </source>
</evidence>
<organism evidence="2 3">
    <name type="scientific">Luteimonas gilva</name>
    <dbReference type="NCBI Taxonomy" id="2572684"/>
    <lineage>
        <taxon>Bacteria</taxon>
        <taxon>Pseudomonadati</taxon>
        <taxon>Pseudomonadota</taxon>
        <taxon>Gammaproteobacteria</taxon>
        <taxon>Lysobacterales</taxon>
        <taxon>Lysobacteraceae</taxon>
        <taxon>Luteimonas</taxon>
    </lineage>
</organism>
<protein>
    <submittedName>
        <fullName evidence="2">Uncharacterized protein</fullName>
    </submittedName>
</protein>
<feature type="compositionally biased region" description="Basic and acidic residues" evidence="1">
    <location>
        <begin position="493"/>
        <end position="515"/>
    </location>
</feature>
<dbReference type="OrthoDB" id="8563833at2"/>